<accession>A0A2I1CZW6</accession>
<dbReference type="EMBL" id="MSFM01000008">
    <property type="protein sequence ID" value="PKY03172.1"/>
    <property type="molecule type" value="Genomic_DNA"/>
</dbReference>
<name>A0A2I1CZW6_ASPC2</name>
<dbReference type="RefSeq" id="XP_024691766.1">
    <property type="nucleotide sequence ID" value="XM_024832934.1"/>
</dbReference>
<comment type="caution">
    <text evidence="2">The sequence shown here is derived from an EMBL/GenBank/DDBJ whole genome shotgun (WGS) entry which is preliminary data.</text>
</comment>
<dbReference type="Proteomes" id="UP000234254">
    <property type="component" value="Unassembled WGS sequence"/>
</dbReference>
<proteinExistence type="predicted"/>
<reference evidence="2" key="1">
    <citation type="submission" date="2016-12" db="EMBL/GenBank/DDBJ databases">
        <title>The genomes of Aspergillus section Nigri reveals drivers in fungal speciation.</title>
        <authorList>
            <consortium name="DOE Joint Genome Institute"/>
            <person name="Vesth T.C."/>
            <person name="Nybo J."/>
            <person name="Theobald S."/>
            <person name="Brandl J."/>
            <person name="Frisvad J.C."/>
            <person name="Nielsen K.F."/>
            <person name="Lyhne E.K."/>
            <person name="Kogle M.E."/>
            <person name="Kuo A."/>
            <person name="Riley R."/>
            <person name="Clum A."/>
            <person name="Nolan M."/>
            <person name="Lipzen A."/>
            <person name="Salamov A."/>
            <person name="Henrissat B."/>
            <person name="Wiebenga A."/>
            <person name="De vries R.P."/>
            <person name="Grigoriev I.V."/>
            <person name="Mortensen U.H."/>
            <person name="Andersen M.R."/>
            <person name="Baker S.E."/>
        </authorList>
    </citation>
    <scope>NUCLEOTIDE SEQUENCE</scope>
    <source>
        <strain evidence="2">IBT 28561</strain>
    </source>
</reference>
<sequence length="126" mass="13550">MSSTAEWRHSCSFGASAVAVGQSGGRGLICTTMVDGLLLSNRGGVYCYFRPGLLRPSGPFFFLVSSTRPLTRDSSPEDSNPKTEKKNGSEAGAYLSASISTLLFLLVNPWGRTIQVPCFSNRPRQA</sequence>
<dbReference type="AlphaFoldDB" id="A0A2I1CZW6"/>
<gene>
    <name evidence="2" type="ORF">P168DRAFT_178971</name>
</gene>
<feature type="compositionally biased region" description="Basic and acidic residues" evidence="1">
    <location>
        <begin position="70"/>
        <end position="88"/>
    </location>
</feature>
<protein>
    <submittedName>
        <fullName evidence="2">Uncharacterized protein</fullName>
    </submittedName>
</protein>
<feature type="region of interest" description="Disordered" evidence="1">
    <location>
        <begin position="69"/>
        <end position="89"/>
    </location>
</feature>
<evidence type="ECO:0000256" key="1">
    <source>
        <dbReference type="SAM" id="MobiDB-lite"/>
    </source>
</evidence>
<evidence type="ECO:0000313" key="2">
    <source>
        <dbReference type="EMBL" id="PKY03172.1"/>
    </source>
</evidence>
<evidence type="ECO:0000313" key="3">
    <source>
        <dbReference type="Proteomes" id="UP000234254"/>
    </source>
</evidence>
<keyword evidence="3" id="KW-1185">Reference proteome</keyword>
<dbReference type="OrthoDB" id="10428056at2759"/>
<dbReference type="VEuPathDB" id="FungiDB:P168DRAFT_178971"/>
<dbReference type="GeneID" id="36540458"/>
<organism evidence="2 3">
    <name type="scientific">Aspergillus campestris (strain IBT 28561)</name>
    <dbReference type="NCBI Taxonomy" id="1392248"/>
    <lineage>
        <taxon>Eukaryota</taxon>
        <taxon>Fungi</taxon>
        <taxon>Dikarya</taxon>
        <taxon>Ascomycota</taxon>
        <taxon>Pezizomycotina</taxon>
        <taxon>Eurotiomycetes</taxon>
        <taxon>Eurotiomycetidae</taxon>
        <taxon>Eurotiales</taxon>
        <taxon>Aspergillaceae</taxon>
        <taxon>Aspergillus</taxon>
        <taxon>Aspergillus subgen. Circumdati</taxon>
    </lineage>
</organism>